<organism evidence="5 6">
    <name type="scientific">Kalanchoe fedtschenkoi</name>
    <name type="common">Lavender scallops</name>
    <name type="synonym">South American air plant</name>
    <dbReference type="NCBI Taxonomy" id="63787"/>
    <lineage>
        <taxon>Eukaryota</taxon>
        <taxon>Viridiplantae</taxon>
        <taxon>Streptophyta</taxon>
        <taxon>Embryophyta</taxon>
        <taxon>Tracheophyta</taxon>
        <taxon>Spermatophyta</taxon>
        <taxon>Magnoliopsida</taxon>
        <taxon>eudicotyledons</taxon>
        <taxon>Gunneridae</taxon>
        <taxon>Pentapetalae</taxon>
        <taxon>Saxifragales</taxon>
        <taxon>Crassulaceae</taxon>
        <taxon>Kalanchoe</taxon>
    </lineage>
</organism>
<feature type="domain" description="EF-hand" evidence="4">
    <location>
        <begin position="90"/>
        <end position="125"/>
    </location>
</feature>
<dbReference type="SUPFAM" id="SSF47473">
    <property type="entry name" value="EF-hand"/>
    <property type="match status" value="1"/>
</dbReference>
<dbReference type="PROSITE" id="PS50222">
    <property type="entry name" value="EF_HAND_2"/>
    <property type="match status" value="3"/>
</dbReference>
<reference evidence="5" key="1">
    <citation type="submission" date="2021-01" db="UniProtKB">
        <authorList>
            <consortium name="EnsemblPlants"/>
        </authorList>
    </citation>
    <scope>IDENTIFICATION</scope>
</reference>
<dbReference type="FunFam" id="1.10.238.10:FF:000178">
    <property type="entry name" value="Calmodulin-2 A"/>
    <property type="match status" value="1"/>
</dbReference>
<feature type="domain" description="EF-hand" evidence="4">
    <location>
        <begin position="163"/>
        <end position="195"/>
    </location>
</feature>
<evidence type="ECO:0000256" key="2">
    <source>
        <dbReference type="ARBA" id="ARBA00022837"/>
    </source>
</evidence>
<evidence type="ECO:0000259" key="4">
    <source>
        <dbReference type="PROSITE" id="PS50222"/>
    </source>
</evidence>
<dbReference type="InterPro" id="IPR050145">
    <property type="entry name" value="Centrin_CML-like"/>
</dbReference>
<feature type="region of interest" description="Disordered" evidence="3">
    <location>
        <begin position="28"/>
        <end position="51"/>
    </location>
</feature>
<protein>
    <recommendedName>
        <fullName evidence="4">EF-hand domain-containing protein</fullName>
    </recommendedName>
</protein>
<dbReference type="GO" id="GO:0043226">
    <property type="term" value="C:organelle"/>
    <property type="evidence" value="ECO:0007669"/>
    <property type="project" value="UniProtKB-ARBA"/>
</dbReference>
<dbReference type="SMART" id="SM00054">
    <property type="entry name" value="EFh"/>
    <property type="match status" value="3"/>
</dbReference>
<evidence type="ECO:0000256" key="1">
    <source>
        <dbReference type="ARBA" id="ARBA00022737"/>
    </source>
</evidence>
<accession>A0A7N1A196</accession>
<evidence type="ECO:0000256" key="3">
    <source>
        <dbReference type="SAM" id="MobiDB-lite"/>
    </source>
</evidence>
<feature type="domain" description="EF-hand" evidence="4">
    <location>
        <begin position="54"/>
        <end position="89"/>
    </location>
</feature>
<dbReference type="CDD" id="cd00051">
    <property type="entry name" value="EFh"/>
    <property type="match status" value="2"/>
</dbReference>
<dbReference type="Gene3D" id="1.10.238.10">
    <property type="entry name" value="EF-hand"/>
    <property type="match status" value="2"/>
</dbReference>
<dbReference type="Pfam" id="PF13499">
    <property type="entry name" value="EF-hand_7"/>
    <property type="match status" value="2"/>
</dbReference>
<dbReference type="Proteomes" id="UP000594263">
    <property type="component" value="Unplaced"/>
</dbReference>
<evidence type="ECO:0000313" key="5">
    <source>
        <dbReference type="EnsemblPlants" id="Kaladp0060s0115.1.v1.1.CDS.1"/>
    </source>
</evidence>
<dbReference type="InterPro" id="IPR011992">
    <property type="entry name" value="EF-hand-dom_pair"/>
</dbReference>
<dbReference type="Gramene" id="Kaladp0060s0115.1.v1.1">
    <property type="protein sequence ID" value="Kaladp0060s0115.1.v1.1.CDS.1"/>
    <property type="gene ID" value="Kaladp0060s0115.v1.1"/>
</dbReference>
<sequence>MALEGVLSRSSSWLSSVGLNIVTLGGRYKSPSSSRTPSPPATPKADTRVNAGASGVDKLRDVFRYFDRDGDGRVSAGELREYFGSVGEHMSREEAEEVIRELDTDGDGLLDFEDFVNVMRKQEGDDGENELRMAFEMFEHEKGSGCITPKGLQRMLGQIGDSRSYHECAAMISVFDANQDGVLDFQEFQQMMTTA</sequence>
<dbReference type="GO" id="GO:0005509">
    <property type="term" value="F:calcium ion binding"/>
    <property type="evidence" value="ECO:0007669"/>
    <property type="project" value="InterPro"/>
</dbReference>
<dbReference type="PANTHER" id="PTHR23050">
    <property type="entry name" value="CALCIUM BINDING PROTEIN"/>
    <property type="match status" value="1"/>
</dbReference>
<evidence type="ECO:0000313" key="6">
    <source>
        <dbReference type="Proteomes" id="UP000594263"/>
    </source>
</evidence>
<keyword evidence="2" id="KW-0106">Calcium</keyword>
<dbReference type="PROSITE" id="PS00018">
    <property type="entry name" value="EF_HAND_1"/>
    <property type="match status" value="3"/>
</dbReference>
<keyword evidence="1" id="KW-0677">Repeat</keyword>
<dbReference type="InterPro" id="IPR018247">
    <property type="entry name" value="EF_Hand_1_Ca_BS"/>
</dbReference>
<dbReference type="InterPro" id="IPR002048">
    <property type="entry name" value="EF_hand_dom"/>
</dbReference>
<name>A0A7N1A196_KALFE</name>
<keyword evidence="6" id="KW-1185">Reference proteome</keyword>
<dbReference type="AlphaFoldDB" id="A0A7N1A196"/>
<dbReference type="OMA" id="FEMYELE"/>
<proteinExistence type="predicted"/>
<dbReference type="EnsemblPlants" id="Kaladp0060s0115.1.v1.1">
    <property type="protein sequence ID" value="Kaladp0060s0115.1.v1.1.CDS.1"/>
    <property type="gene ID" value="Kaladp0060s0115.v1.1"/>
</dbReference>